<accession>A0A6C0EPA9</accession>
<evidence type="ECO:0000256" key="1">
    <source>
        <dbReference type="SAM" id="MobiDB-lite"/>
    </source>
</evidence>
<proteinExistence type="predicted"/>
<protein>
    <submittedName>
        <fullName evidence="2">Uncharacterized protein</fullName>
    </submittedName>
</protein>
<evidence type="ECO:0000313" key="2">
    <source>
        <dbReference type="EMBL" id="QHT30343.1"/>
    </source>
</evidence>
<reference evidence="2" key="1">
    <citation type="journal article" date="2020" name="Nature">
        <title>Giant virus diversity and host interactions through global metagenomics.</title>
        <authorList>
            <person name="Schulz F."/>
            <person name="Roux S."/>
            <person name="Paez-Espino D."/>
            <person name="Jungbluth S."/>
            <person name="Walsh D.A."/>
            <person name="Denef V.J."/>
            <person name="McMahon K.D."/>
            <person name="Konstantinidis K.T."/>
            <person name="Eloe-Fadrosh E.A."/>
            <person name="Kyrpides N.C."/>
            <person name="Woyke T."/>
        </authorList>
    </citation>
    <scope>NUCLEOTIDE SEQUENCE</scope>
    <source>
        <strain evidence="2">GVMAG-M-3300009149-34</strain>
    </source>
</reference>
<dbReference type="EMBL" id="MN738896">
    <property type="protein sequence ID" value="QHT30343.1"/>
    <property type="molecule type" value="Genomic_DNA"/>
</dbReference>
<feature type="region of interest" description="Disordered" evidence="1">
    <location>
        <begin position="232"/>
        <end position="255"/>
    </location>
</feature>
<dbReference type="AlphaFoldDB" id="A0A6C0EPA9"/>
<organism evidence="2">
    <name type="scientific">viral metagenome</name>
    <dbReference type="NCBI Taxonomy" id="1070528"/>
    <lineage>
        <taxon>unclassified sequences</taxon>
        <taxon>metagenomes</taxon>
        <taxon>organismal metagenomes</taxon>
    </lineage>
</organism>
<name>A0A6C0EPA9_9ZZZZ</name>
<sequence>MTRKGDTVLAAALKIYGKKIKKYMQDCIAKPLTVKVLIEDARDSAQKTSGAISIEIEIGKPGGWGDNSIIEIHGSVGLEKSGKPGKKEDEAYLDGVTVGDWDEGSKAIGLNGCSIGEFLVHMFTLFAIKAGNESVLLDNAAGEKGEYIYKKVGFIKSKGDRAQYGEDNEMIFSLTGKKKNKDAGQLWRERFNKFRKNLHTKMKKSANCKTFWKCVPPALEAPGPVHTIARGIGRKHGKKTRRKTKIRRKQTKRHY</sequence>